<dbReference type="NCBIfam" id="NF033206">
    <property type="entry name" value="ScyE_fam"/>
    <property type="match status" value="1"/>
</dbReference>
<protein>
    <recommendedName>
        <fullName evidence="4">ScyD/ScyE family protein</fullName>
    </recommendedName>
</protein>
<dbReference type="PROSITE" id="PS51257">
    <property type="entry name" value="PROKAR_LIPOPROTEIN"/>
    <property type="match status" value="1"/>
</dbReference>
<dbReference type="EMBL" id="QBKQ01000001">
    <property type="protein sequence ID" value="PTX44637.1"/>
    <property type="molecule type" value="Genomic_DNA"/>
</dbReference>
<dbReference type="RefSeq" id="WP_108170579.1">
    <property type="nucleotide sequence ID" value="NZ_QBKQ01000001.1"/>
</dbReference>
<feature type="chain" id="PRO_5015446285" description="ScyD/ScyE family protein" evidence="1">
    <location>
        <begin position="22"/>
        <end position="369"/>
    </location>
</feature>
<proteinExistence type="predicted"/>
<dbReference type="OrthoDB" id="928769at2"/>
<keyword evidence="3" id="KW-1185">Reference proteome</keyword>
<feature type="signal peptide" evidence="1">
    <location>
        <begin position="1"/>
        <end position="21"/>
    </location>
</feature>
<organism evidence="2 3">
    <name type="scientific">Christiangramia gaetbulicola</name>
    <dbReference type="NCBI Taxonomy" id="703340"/>
    <lineage>
        <taxon>Bacteria</taxon>
        <taxon>Pseudomonadati</taxon>
        <taxon>Bacteroidota</taxon>
        <taxon>Flavobacteriia</taxon>
        <taxon>Flavobacteriales</taxon>
        <taxon>Flavobacteriaceae</taxon>
        <taxon>Christiangramia</taxon>
    </lineage>
</organism>
<dbReference type="Gene3D" id="2.120.10.30">
    <property type="entry name" value="TolB, C-terminal domain"/>
    <property type="match status" value="1"/>
</dbReference>
<evidence type="ECO:0000313" key="3">
    <source>
        <dbReference type="Proteomes" id="UP000244174"/>
    </source>
</evidence>
<gene>
    <name evidence="2" type="ORF">C8P64_0619</name>
</gene>
<dbReference type="AlphaFoldDB" id="A0A2T6ALH7"/>
<name>A0A2T6ALH7_9FLAO</name>
<dbReference type="SUPFAM" id="SSF101898">
    <property type="entry name" value="NHL repeat"/>
    <property type="match status" value="1"/>
</dbReference>
<keyword evidence="1" id="KW-0732">Signal</keyword>
<dbReference type="Proteomes" id="UP000244174">
    <property type="component" value="Unassembled WGS sequence"/>
</dbReference>
<evidence type="ECO:0000256" key="1">
    <source>
        <dbReference type="SAM" id="SignalP"/>
    </source>
</evidence>
<comment type="caution">
    <text evidence="2">The sequence shown here is derived from an EMBL/GenBank/DDBJ whole genome shotgun (WGS) entry which is preliminary data.</text>
</comment>
<evidence type="ECO:0000313" key="2">
    <source>
        <dbReference type="EMBL" id="PTX44637.1"/>
    </source>
</evidence>
<reference evidence="2 3" key="1">
    <citation type="submission" date="2018-04" db="EMBL/GenBank/DDBJ databases">
        <title>Genomic Encyclopedia of Archaeal and Bacterial Type Strains, Phase II (KMG-II): from individual species to whole genera.</title>
        <authorList>
            <person name="Goeker M."/>
        </authorList>
    </citation>
    <scope>NUCLEOTIDE SEQUENCE [LARGE SCALE GENOMIC DNA]</scope>
    <source>
        <strain evidence="2 3">DSM 23082</strain>
    </source>
</reference>
<sequence length="369" mass="38853">MEKQFFFGSLLLLFIFMVACTNETVITDIATEYESSIGKDPAMLKAKLNNDGEFSSPLFDLATAPNNDILVADAGQGITNIYGATEFALPGVTSVSTVGRGIMWATTGPMDPAEDSGQAIHLVGNGGTKMVANLFHFEEENDPDGAGVDSNPYSVAALNANSALVVDSGANDLMRVDNKGNIEVVAIFPDEPVSTDNLKNIVGCPDPIPGFEAFCNLPPMIPAQAVPTSVVVGPDGYYYVSELKGFPAPAGASNIWRISPNASGAMCGTDPDCVKLFSGGFTSIIDIAFDNNGMLYVAEFDEKSWFAVEVLQNGAGGNIKVCNTETLECQTIASGIPMLTAITFGKDGKLYATKNSLIPGQAEVIEIAQ</sequence>
<dbReference type="InterPro" id="IPR011042">
    <property type="entry name" value="6-blade_b-propeller_TolB-like"/>
</dbReference>
<dbReference type="InterPro" id="IPR048031">
    <property type="entry name" value="ScyD/ScyE-like"/>
</dbReference>
<evidence type="ECO:0008006" key="4">
    <source>
        <dbReference type="Google" id="ProtNLM"/>
    </source>
</evidence>
<accession>A0A2T6ALH7</accession>